<protein>
    <submittedName>
        <fullName evidence="3">ParB-like chromosome segregation protein Spo0J</fullName>
    </submittedName>
</protein>
<evidence type="ECO:0000256" key="1">
    <source>
        <dbReference type="SAM" id="MobiDB-lite"/>
    </source>
</evidence>
<dbReference type="EMBL" id="JACBYW010000006">
    <property type="protein sequence ID" value="NYH80248.1"/>
    <property type="molecule type" value="Genomic_DNA"/>
</dbReference>
<keyword evidence="4" id="KW-1185">Reference proteome</keyword>
<name>A0A852Z169_9ACTN</name>
<feature type="compositionally biased region" description="Pro residues" evidence="1">
    <location>
        <begin position="295"/>
        <end position="308"/>
    </location>
</feature>
<comment type="caution">
    <text evidence="3">The sequence shown here is derived from an EMBL/GenBank/DDBJ whole genome shotgun (WGS) entry which is preliminary data.</text>
</comment>
<evidence type="ECO:0000259" key="2">
    <source>
        <dbReference type="SMART" id="SM00470"/>
    </source>
</evidence>
<gene>
    <name evidence="3" type="ORF">FHR84_003597</name>
</gene>
<dbReference type="Gene3D" id="3.90.1530.10">
    <property type="entry name" value="Conserved hypothetical protein from pyrococcus furiosus pfu- 392566-001, ParB domain"/>
    <property type="match status" value="1"/>
</dbReference>
<dbReference type="InterPro" id="IPR036086">
    <property type="entry name" value="ParB/Sulfiredoxin_sf"/>
</dbReference>
<dbReference type="Proteomes" id="UP000548304">
    <property type="component" value="Unassembled WGS sequence"/>
</dbReference>
<reference evidence="3 4" key="1">
    <citation type="submission" date="2020-07" db="EMBL/GenBank/DDBJ databases">
        <title>Genomic Encyclopedia of Type Strains, Phase III (KMG-III): the genomes of soil and plant-associated and newly described type strains.</title>
        <authorList>
            <person name="Whitman W."/>
        </authorList>
    </citation>
    <scope>NUCLEOTIDE SEQUENCE [LARGE SCALE GENOMIC DNA]</scope>
    <source>
        <strain evidence="3 4">CECT 8576</strain>
    </source>
</reference>
<sequence>MSSSSFRKCDVENTKRARDVRHLDLMAGDPPLQVGMPSKLTSMGCTGLGADMDAQHDRSDQAEYLESGESTTHLIPIDQLLPGDSPRLAGEDEQHSQRLIESESELPPILVHRPTMHVIDGMHRLRAAKKKGHKSIRVAFFDGGEEEAFVEAVRANISHGLPLSLDERRSAAERIISSQLNMSDRALAECTGLSTKTVGSIRKRLNDGSAQQHVRIGKDGRRHPLSSAAGRRQAAETLTAEPHAPLRHVAKLSGVSVGTAKDVRERIRRGEDPVAPRDSDKQRDSGVCEKNAAPSEPPATHPERPPAGPSGTAPEMERKNMQEWIASLKKDPSLRSSESGRELLRWLHLNHQAEVKCSQVVNNVPPHLAAIVAKLATQCSEIWQNLAQELQEREV</sequence>
<proteinExistence type="predicted"/>
<organism evidence="3 4">
    <name type="scientific">Actinopolyspora biskrensis</name>
    <dbReference type="NCBI Taxonomy" id="1470178"/>
    <lineage>
        <taxon>Bacteria</taxon>
        <taxon>Bacillati</taxon>
        <taxon>Actinomycetota</taxon>
        <taxon>Actinomycetes</taxon>
        <taxon>Actinopolysporales</taxon>
        <taxon>Actinopolysporaceae</taxon>
        <taxon>Actinopolyspora</taxon>
    </lineage>
</organism>
<dbReference type="SUPFAM" id="SSF110849">
    <property type="entry name" value="ParB/Sulfiredoxin"/>
    <property type="match status" value="1"/>
</dbReference>
<dbReference type="RefSeq" id="WP_218863025.1">
    <property type="nucleotide sequence ID" value="NZ_JACBYW010000006.1"/>
</dbReference>
<feature type="compositionally biased region" description="Basic and acidic residues" evidence="1">
    <location>
        <begin position="261"/>
        <end position="287"/>
    </location>
</feature>
<evidence type="ECO:0000313" key="4">
    <source>
        <dbReference type="Proteomes" id="UP000548304"/>
    </source>
</evidence>
<feature type="domain" description="ParB-like N-terminal" evidence="2">
    <location>
        <begin position="73"/>
        <end position="157"/>
    </location>
</feature>
<dbReference type="SMART" id="SM00470">
    <property type="entry name" value="ParB"/>
    <property type="match status" value="1"/>
</dbReference>
<accession>A0A852Z169</accession>
<dbReference type="InterPro" id="IPR003115">
    <property type="entry name" value="ParB_N"/>
</dbReference>
<evidence type="ECO:0000313" key="3">
    <source>
        <dbReference type="EMBL" id="NYH80248.1"/>
    </source>
</evidence>
<dbReference type="AlphaFoldDB" id="A0A852Z169"/>
<feature type="region of interest" description="Disordered" evidence="1">
    <location>
        <begin position="207"/>
        <end position="315"/>
    </location>
</feature>